<organism evidence="2 3">
    <name type="scientific">Limulus polyphemus</name>
    <name type="common">Atlantic horseshoe crab</name>
    <dbReference type="NCBI Taxonomy" id="6850"/>
    <lineage>
        <taxon>Eukaryota</taxon>
        <taxon>Metazoa</taxon>
        <taxon>Ecdysozoa</taxon>
        <taxon>Arthropoda</taxon>
        <taxon>Chelicerata</taxon>
        <taxon>Merostomata</taxon>
        <taxon>Xiphosura</taxon>
        <taxon>Limulidae</taxon>
        <taxon>Limulus</taxon>
    </lineage>
</organism>
<keyword evidence="2" id="KW-1185">Reference proteome</keyword>
<dbReference type="InterPro" id="IPR029774">
    <property type="entry name" value="CSAP"/>
</dbReference>
<dbReference type="GeneID" id="106472790"/>
<dbReference type="Proteomes" id="UP000694941">
    <property type="component" value="Unplaced"/>
</dbReference>
<sequence length="302" mass="34761">MIHKKSEHRLTYRWLPSETSYQIWKENWKYRTSRRQREFQHEPFEWNEESCDCDEFEESNSPLPPSRLQLKHLQLLGRAQREGHNKLPTCDKSVQTSESCGETRDCQFLSPEKGVQTSLNNFEHLENTQELPEQKELSHQATSGSEKPKAKDRPVTAGNRKGRPKSPFAPYGWADNCPEVSGKRTFNVKASTINIHPSAVRAKRQIELLNSTSIQPGIVTLPSYEVEDTAELPQKIPAMFKDQPKHFPQKLHNVPAGKTRTSNFGSVQFVRDNLFPVVSNSSAVFIKLAPDQKWLTEYKKKF</sequence>
<feature type="region of interest" description="Disordered" evidence="1">
    <location>
        <begin position="129"/>
        <end position="170"/>
    </location>
</feature>
<feature type="region of interest" description="Disordered" evidence="1">
    <location>
        <begin position="84"/>
        <end position="103"/>
    </location>
</feature>
<dbReference type="Pfam" id="PF15748">
    <property type="entry name" value="CCSAP"/>
    <property type="match status" value="1"/>
</dbReference>
<proteinExistence type="predicted"/>
<evidence type="ECO:0000256" key="1">
    <source>
        <dbReference type="SAM" id="MobiDB-lite"/>
    </source>
</evidence>
<evidence type="ECO:0000313" key="3">
    <source>
        <dbReference type="RefSeq" id="XP_022257033.1"/>
    </source>
</evidence>
<accession>A0ABM1TMC7</accession>
<protein>
    <submittedName>
        <fullName evidence="3">Uncharacterized protein LOC106472790 isoform X4</fullName>
    </submittedName>
</protein>
<evidence type="ECO:0000313" key="2">
    <source>
        <dbReference type="Proteomes" id="UP000694941"/>
    </source>
</evidence>
<feature type="compositionally biased region" description="Basic and acidic residues" evidence="1">
    <location>
        <begin position="129"/>
        <end position="138"/>
    </location>
</feature>
<dbReference type="RefSeq" id="XP_022257033.1">
    <property type="nucleotide sequence ID" value="XM_022401325.1"/>
</dbReference>
<gene>
    <name evidence="3" type="primary">LOC106472790</name>
</gene>
<dbReference type="PANTHER" id="PTHR31022">
    <property type="entry name" value="CENTRIOLE, CILIA AND SPINDLE-ASSOCIATED PROTEIN"/>
    <property type="match status" value="1"/>
</dbReference>
<reference evidence="3" key="1">
    <citation type="submission" date="2025-08" db="UniProtKB">
        <authorList>
            <consortium name="RefSeq"/>
        </authorList>
    </citation>
    <scope>IDENTIFICATION</scope>
    <source>
        <tissue evidence="3">Muscle</tissue>
    </source>
</reference>
<name>A0ABM1TMC7_LIMPO</name>
<dbReference type="PANTHER" id="PTHR31022:SF4">
    <property type="entry name" value="CENTRIOLE, CILIA AND SPINDLE-ASSOCIATED PROTEIN"/>
    <property type="match status" value="1"/>
</dbReference>